<dbReference type="GO" id="GO:0009401">
    <property type="term" value="P:phosphoenolpyruvate-dependent sugar phosphotransferase system"/>
    <property type="evidence" value="ECO:0007669"/>
    <property type="project" value="UniProtKB-KW"/>
</dbReference>
<feature type="transmembrane region" description="Helical" evidence="13">
    <location>
        <begin position="98"/>
        <end position="122"/>
    </location>
</feature>
<evidence type="ECO:0000256" key="13">
    <source>
        <dbReference type="SAM" id="Phobius"/>
    </source>
</evidence>
<dbReference type="PANTHER" id="PTHR30009:SF4">
    <property type="entry name" value="PTS SYSTEM N-ACETYLGLUCOSAMINE-SPECIFIC EIICBA COMPONENT"/>
    <property type="match status" value="1"/>
</dbReference>
<feature type="active site" description="Phosphocysteine intermediate; for EIIB activity" evidence="11">
    <location>
        <position position="468"/>
    </location>
</feature>
<dbReference type="InterPro" id="IPR003352">
    <property type="entry name" value="PTS_EIIC"/>
</dbReference>
<feature type="domain" description="PTS EIIC type-1" evidence="15">
    <location>
        <begin position="18"/>
        <end position="411"/>
    </location>
</feature>
<dbReference type="InterPro" id="IPR036878">
    <property type="entry name" value="Glu_permease_IIB"/>
</dbReference>
<comment type="caution">
    <text evidence="16">The sequence shown here is derived from an EMBL/GenBank/DDBJ whole genome shotgun (WGS) entry which is preliminary data.</text>
</comment>
<dbReference type="InterPro" id="IPR050429">
    <property type="entry name" value="PTS_Glucose_EIICBA"/>
</dbReference>
<keyword evidence="6" id="KW-0598">Phosphotransferase system</keyword>
<evidence type="ECO:0000256" key="9">
    <source>
        <dbReference type="ARBA" id="ARBA00022989"/>
    </source>
</evidence>
<dbReference type="OrthoDB" id="9797715at2"/>
<keyword evidence="2" id="KW-0813">Transport</keyword>
<evidence type="ECO:0000256" key="6">
    <source>
        <dbReference type="ARBA" id="ARBA00022683"/>
    </source>
</evidence>
<dbReference type="InterPro" id="IPR001996">
    <property type="entry name" value="PTS_IIB_1"/>
</dbReference>
<evidence type="ECO:0000256" key="7">
    <source>
        <dbReference type="ARBA" id="ARBA00022692"/>
    </source>
</evidence>
<evidence type="ECO:0000256" key="3">
    <source>
        <dbReference type="ARBA" id="ARBA00022475"/>
    </source>
</evidence>
<dbReference type="InterPro" id="IPR018113">
    <property type="entry name" value="PTrfase_EIIB_Cys"/>
</dbReference>
<dbReference type="GO" id="GO:0090563">
    <property type="term" value="F:protein-phosphocysteine-sugar phosphotransferase activity"/>
    <property type="evidence" value="ECO:0007669"/>
    <property type="project" value="TreeGrafter"/>
</dbReference>
<evidence type="ECO:0000256" key="4">
    <source>
        <dbReference type="ARBA" id="ARBA00022597"/>
    </source>
</evidence>
<dbReference type="NCBIfam" id="TIGR00826">
    <property type="entry name" value="EIIB_glc"/>
    <property type="match status" value="1"/>
</dbReference>
<evidence type="ECO:0000256" key="12">
    <source>
        <dbReference type="SAM" id="MobiDB-lite"/>
    </source>
</evidence>
<dbReference type="PROSITE" id="PS01035">
    <property type="entry name" value="PTS_EIIB_TYPE_1_CYS"/>
    <property type="match status" value="1"/>
</dbReference>
<dbReference type="GO" id="GO:0008982">
    <property type="term" value="F:protein-N(PI)-phosphohistidine-sugar phosphotransferase activity"/>
    <property type="evidence" value="ECO:0007669"/>
    <property type="project" value="InterPro"/>
</dbReference>
<name>A0A1X2F866_9MYCO</name>
<dbReference type="Gene3D" id="3.30.1360.60">
    <property type="entry name" value="Glucose permease domain IIB"/>
    <property type="match status" value="1"/>
</dbReference>
<feature type="transmembrane region" description="Helical" evidence="13">
    <location>
        <begin position="300"/>
        <end position="317"/>
    </location>
</feature>
<comment type="subcellular location">
    <subcellularLocation>
        <location evidence="1">Cell membrane</location>
        <topology evidence="1">Multi-pass membrane protein</topology>
    </subcellularLocation>
</comment>
<proteinExistence type="predicted"/>
<dbReference type="Proteomes" id="UP000193964">
    <property type="component" value="Unassembled WGS sequence"/>
</dbReference>
<evidence type="ECO:0000256" key="1">
    <source>
        <dbReference type="ARBA" id="ARBA00004651"/>
    </source>
</evidence>
<dbReference type="Pfam" id="PF02378">
    <property type="entry name" value="PTS_EIIC"/>
    <property type="match status" value="1"/>
</dbReference>
<keyword evidence="8" id="KW-0418">Kinase</keyword>
<dbReference type="FunFam" id="3.30.1360.60:FF:000001">
    <property type="entry name" value="PTS system glucose-specific IIBC component PtsG"/>
    <property type="match status" value="1"/>
</dbReference>
<keyword evidence="9 13" id="KW-1133">Transmembrane helix</keyword>
<keyword evidence="5" id="KW-0808">Transferase</keyword>
<evidence type="ECO:0000259" key="14">
    <source>
        <dbReference type="PROSITE" id="PS51098"/>
    </source>
</evidence>
<evidence type="ECO:0000256" key="8">
    <source>
        <dbReference type="ARBA" id="ARBA00022777"/>
    </source>
</evidence>
<feature type="transmembrane region" description="Helical" evidence="13">
    <location>
        <begin position="354"/>
        <end position="371"/>
    </location>
</feature>
<evidence type="ECO:0000256" key="5">
    <source>
        <dbReference type="ARBA" id="ARBA00022679"/>
    </source>
</evidence>
<evidence type="ECO:0000313" key="16">
    <source>
        <dbReference type="EMBL" id="ORX14548.1"/>
    </source>
</evidence>
<feature type="transmembrane region" description="Helical" evidence="13">
    <location>
        <begin position="377"/>
        <end position="399"/>
    </location>
</feature>
<feature type="region of interest" description="Disordered" evidence="12">
    <location>
        <begin position="408"/>
        <end position="430"/>
    </location>
</feature>
<dbReference type="CDD" id="cd00212">
    <property type="entry name" value="PTS_IIB_glc"/>
    <property type="match status" value="1"/>
</dbReference>
<sequence length="521" mass="55243">MNSTTKPQGAQTNTRVRIPGFAQLQRLGKSLMLPIAVLPAAGILLRLGQPDLLGRIESPVIGPFFKAMSAAGDALFSNLPLLFAVGVAIGFARKADGSTALAAVVGYLVMDAVFETMSPIVLAGEVDKAGEQALINYSVFAGIVVGLLTAWLFDRYHTIQLPSYLGFFGGRRFVPIVVSLASLFIAFLMSYFYPIFDAGLTALGKFIGGSGALGAFVYGFANRMLIPLGLHHIPNSYVWFIYGDYQTADGEVVTGELTRFAAGDPTAGILTSGFYPVLMFGLPAAALAMILAANRKQRKLAVGILSAAALTAFLTGVTEPLEFAFMFVAFPLYVIHAVLTGLSLAIAYLLDIHLGFSFSAGLIDLLLYGGAPAAKNIWLLIAMGAVFFVVYFVLFYVAITKWNMRTPGREPESEFEADEAANLGEGDESTTAVTAGGTLTAPARAETQAEQIIAAFGGRDNLVNVDACITRLRMEVADKSKVDQDRLKALGAAGVVEVGNSVQAVFGTNSEAIKNAIIESL</sequence>
<evidence type="ECO:0000259" key="15">
    <source>
        <dbReference type="PROSITE" id="PS51103"/>
    </source>
</evidence>
<dbReference type="GO" id="GO:0005886">
    <property type="term" value="C:plasma membrane"/>
    <property type="evidence" value="ECO:0007669"/>
    <property type="project" value="UniProtKB-SubCell"/>
</dbReference>
<accession>A0A1X2F866</accession>
<dbReference type="InterPro" id="IPR013013">
    <property type="entry name" value="PTS_EIIC_1"/>
</dbReference>
<dbReference type="RefSeq" id="WP_085144994.1">
    <property type="nucleotide sequence ID" value="NZ_JACKUA010000026.1"/>
</dbReference>
<feature type="transmembrane region" description="Helical" evidence="13">
    <location>
        <begin position="134"/>
        <end position="153"/>
    </location>
</feature>
<feature type="domain" description="PTS EIIB type-1" evidence="14">
    <location>
        <begin position="446"/>
        <end position="521"/>
    </location>
</feature>
<reference evidence="16 17" key="1">
    <citation type="submission" date="2016-01" db="EMBL/GenBank/DDBJ databases">
        <title>The new phylogeny of the genus Mycobacterium.</title>
        <authorList>
            <person name="Tarcisio F."/>
            <person name="Conor M."/>
            <person name="Antonella G."/>
            <person name="Elisabetta G."/>
            <person name="Giulia F.S."/>
            <person name="Sara T."/>
            <person name="Anna F."/>
            <person name="Clotilde B."/>
            <person name="Roberto B."/>
            <person name="Veronica D.S."/>
            <person name="Fabio R."/>
            <person name="Monica P."/>
            <person name="Olivier J."/>
            <person name="Enrico T."/>
            <person name="Nicola S."/>
        </authorList>
    </citation>
    <scope>NUCLEOTIDE SEQUENCE [LARGE SCALE GENOMIC DNA]</scope>
    <source>
        <strain evidence="16 17">ATCC 700010</strain>
    </source>
</reference>
<keyword evidence="10 13" id="KW-0472">Membrane</keyword>
<feature type="transmembrane region" description="Helical" evidence="13">
    <location>
        <begin position="173"/>
        <end position="193"/>
    </location>
</feature>
<dbReference type="AlphaFoldDB" id="A0A1X2F866"/>
<feature type="transmembrane region" description="Helical" evidence="13">
    <location>
        <begin position="200"/>
        <end position="221"/>
    </location>
</feature>
<dbReference type="SUPFAM" id="SSF55604">
    <property type="entry name" value="Glucose permease domain IIB"/>
    <property type="match status" value="1"/>
</dbReference>
<dbReference type="PROSITE" id="PS51098">
    <property type="entry name" value="PTS_EIIB_TYPE_1"/>
    <property type="match status" value="1"/>
</dbReference>
<feature type="transmembrane region" description="Helical" evidence="13">
    <location>
        <begin position="273"/>
        <end position="293"/>
    </location>
</feature>
<feature type="transmembrane region" description="Helical" evidence="13">
    <location>
        <begin position="323"/>
        <end position="347"/>
    </location>
</feature>
<gene>
    <name evidence="16" type="ORF">AWC31_25515</name>
</gene>
<keyword evidence="3" id="KW-1003">Cell membrane</keyword>
<dbReference type="PROSITE" id="PS51103">
    <property type="entry name" value="PTS_EIIC_TYPE_1"/>
    <property type="match status" value="1"/>
</dbReference>
<dbReference type="GO" id="GO:0016301">
    <property type="term" value="F:kinase activity"/>
    <property type="evidence" value="ECO:0007669"/>
    <property type="project" value="UniProtKB-KW"/>
</dbReference>
<dbReference type="Pfam" id="PF00367">
    <property type="entry name" value="PTS_EIIB"/>
    <property type="match status" value="1"/>
</dbReference>
<dbReference type="EMBL" id="LQQA01000015">
    <property type="protein sequence ID" value="ORX14548.1"/>
    <property type="molecule type" value="Genomic_DNA"/>
</dbReference>
<keyword evidence="4 16" id="KW-0762">Sugar transport</keyword>
<evidence type="ECO:0000256" key="10">
    <source>
        <dbReference type="ARBA" id="ARBA00023136"/>
    </source>
</evidence>
<evidence type="ECO:0000313" key="17">
    <source>
        <dbReference type="Proteomes" id="UP000193964"/>
    </source>
</evidence>
<dbReference type="PANTHER" id="PTHR30009">
    <property type="entry name" value="CYTOCHROME C-TYPE SYNTHESIS PROTEIN AND PTS TRANSMEMBRANE COMPONENT"/>
    <property type="match status" value="1"/>
</dbReference>
<evidence type="ECO:0000256" key="11">
    <source>
        <dbReference type="PROSITE-ProRule" id="PRU00421"/>
    </source>
</evidence>
<keyword evidence="7 13" id="KW-0812">Transmembrane</keyword>
<evidence type="ECO:0000256" key="2">
    <source>
        <dbReference type="ARBA" id="ARBA00022448"/>
    </source>
</evidence>
<dbReference type="GO" id="GO:0015764">
    <property type="term" value="P:N-acetylglucosamine transport"/>
    <property type="evidence" value="ECO:0007669"/>
    <property type="project" value="TreeGrafter"/>
</dbReference>
<feature type="transmembrane region" description="Helical" evidence="13">
    <location>
        <begin position="70"/>
        <end position="92"/>
    </location>
</feature>
<protein>
    <submittedName>
        <fullName evidence="16">PTS glucose transporter subunit IIBC</fullName>
    </submittedName>
</protein>
<organism evidence="16 17">
    <name type="scientific">Mycolicibacterium wolinskyi</name>
    <dbReference type="NCBI Taxonomy" id="59750"/>
    <lineage>
        <taxon>Bacteria</taxon>
        <taxon>Bacillati</taxon>
        <taxon>Actinomycetota</taxon>
        <taxon>Actinomycetes</taxon>
        <taxon>Mycobacteriales</taxon>
        <taxon>Mycobacteriaceae</taxon>
        <taxon>Mycolicibacterium</taxon>
    </lineage>
</organism>